<evidence type="ECO:0000313" key="11">
    <source>
        <dbReference type="Proteomes" id="UP000037923"/>
    </source>
</evidence>
<dbReference type="GO" id="GO:0005875">
    <property type="term" value="C:microtubule associated complex"/>
    <property type="evidence" value="ECO:0007669"/>
    <property type="project" value="TreeGrafter"/>
</dbReference>
<evidence type="ECO:0000256" key="7">
    <source>
        <dbReference type="SAM" id="Coils"/>
    </source>
</evidence>
<dbReference type="SMART" id="SM00129">
    <property type="entry name" value="KISc"/>
    <property type="match status" value="1"/>
</dbReference>
<dbReference type="SUPFAM" id="SSF52540">
    <property type="entry name" value="P-loop containing nucleoside triphosphate hydrolases"/>
    <property type="match status" value="1"/>
</dbReference>
<dbReference type="RefSeq" id="XP_015660669.1">
    <property type="nucleotide sequence ID" value="XM_015800662.1"/>
</dbReference>
<sequence length="1070" mass="115296">MLRDDDDANSPALAAAAAAAPFSASPQERQVVWKQRPCQAPPSQALPLSGAHLDPMSTAQSGKSFLGRIRVVVRCRPFHRETEGDHTESLVHTHGDEVVVCERNDPSAGRSYRFDRVLSPEADQVTTFAEVAPLVDHVLDGFHATVFAYGQTGSGKTFTMDGLRYVASSSGRSRGNTTVMVPDTGGTPVEQHGIIPRIIQLLFDRARARQRASGEEAEDALADAEAGADRSADDGVEYSFRCSYYQIYNEMITDLLRTTGSSPNLNGNDGSADESGSRNGGARGKRRFDYGGLRVRWQKGDVFKVENLFVCSCASPEEMREVLFTGIQQKVVSSNMMNYQSSRSHCVFTIYVECRARRNGELRSHAELSLVDLAGSEKIGLLSNNPSAKLVKESIDINTSLLALGKVIMALSSNSGGAGTKPKRKAGGAASFAASRSRGRGYATTGTGAVHVPYRDSKLTMLLKHALGGNSLTTMIACISPSDRYVEETTSTLLYAGRAKNIRNAPHVNEDATTTLIRQLREEIAQLKAELGYYRQLAAESLGQPQAAQAHLCSRCGGDLATADSPPSNKVSREMVVATREANQLADSLIAACDMLKNMMHVNAELRDAYDAVRDAQDDAERREADLNAENLALRERLAVLESIVLQDNDEEDDNGDDAMMEEEDGGGALNDSSTGPTTREGLAAARRAAKAAASLRANGGGRGSSPGEKSSTAPPSSSPTAPPAPSLSLSTSSPTSHSPAKRAAALGSPPRPSVKTVKLRPVGSSTSKEVLPHVVLDGDTTRTPAFGPVTPVSPTGEARRPTRAASSTHAGKHDVNQERPIGHRPRRKSLKKKKHRVLAQRLKEYEQHYRTVQKTATYEDYYLQPRRTGGATERAVPGVLPIRASGPEVVKAAATLEDMKATVAKLPKNVVPEYVPSSLLHPGLFGSLAFGGQQEEKTEFEQHRNDRAMRLRALQQRQQALYQQVHQAVRDVHSGNESQREEVPSLLPPSQMPERCSGSACVDRRGSTDERGSRRSSSEQVALPNSATARAPTAVYNTANGGKRSGGGGSRTSTDNMTKLMVYLHKEEL</sequence>
<evidence type="ECO:0000313" key="10">
    <source>
        <dbReference type="EMBL" id="KPA82230.1"/>
    </source>
</evidence>
<dbReference type="PROSITE" id="PS50067">
    <property type="entry name" value="KINESIN_MOTOR_2"/>
    <property type="match status" value="1"/>
</dbReference>
<feature type="compositionally biased region" description="Polar residues" evidence="8">
    <location>
        <begin position="260"/>
        <end position="269"/>
    </location>
</feature>
<feature type="region of interest" description="Disordered" evidence="8">
    <location>
        <begin position="260"/>
        <end position="283"/>
    </location>
</feature>
<feature type="compositionally biased region" description="Low complexity" evidence="8">
    <location>
        <begin position="684"/>
        <end position="698"/>
    </location>
</feature>
<dbReference type="PROSITE" id="PS00411">
    <property type="entry name" value="KINESIN_MOTOR_1"/>
    <property type="match status" value="1"/>
</dbReference>
<dbReference type="OrthoDB" id="3176171at2759"/>
<dbReference type="PANTHER" id="PTHR47969">
    <property type="entry name" value="CHROMOSOME-ASSOCIATED KINESIN KIF4A-RELATED"/>
    <property type="match status" value="1"/>
</dbReference>
<dbReference type="InterPro" id="IPR027640">
    <property type="entry name" value="Kinesin-like_fam"/>
</dbReference>
<dbReference type="GeneID" id="26903637"/>
<feature type="domain" description="Kinesin motor" evidence="9">
    <location>
        <begin position="68"/>
        <end position="502"/>
    </location>
</feature>
<feature type="compositionally biased region" description="Pro residues" evidence="8">
    <location>
        <begin position="717"/>
        <end position="726"/>
    </location>
</feature>
<dbReference type="GO" id="GO:0007018">
    <property type="term" value="P:microtubule-based movement"/>
    <property type="evidence" value="ECO:0007669"/>
    <property type="project" value="InterPro"/>
</dbReference>
<feature type="compositionally biased region" description="Basic and acidic residues" evidence="8">
    <location>
        <begin position="969"/>
        <end position="984"/>
    </location>
</feature>
<feature type="compositionally biased region" description="Acidic residues" evidence="8">
    <location>
        <begin position="648"/>
        <end position="666"/>
    </location>
</feature>
<feature type="region of interest" description="Disordered" evidence="8">
    <location>
        <begin position="1"/>
        <end position="29"/>
    </location>
</feature>
<gene>
    <name evidence="10" type="ORF">ABB37_03346</name>
</gene>
<feature type="region of interest" description="Disordered" evidence="8">
    <location>
        <begin position="966"/>
        <end position="1058"/>
    </location>
</feature>
<feature type="compositionally biased region" description="Low complexity" evidence="8">
    <location>
        <begin position="727"/>
        <end position="739"/>
    </location>
</feature>
<accession>A0A0M9G4G2</accession>
<keyword evidence="6" id="KW-0505">Motor protein</keyword>
<dbReference type="Proteomes" id="UP000037923">
    <property type="component" value="Unassembled WGS sequence"/>
</dbReference>
<evidence type="ECO:0000256" key="4">
    <source>
        <dbReference type="ARBA" id="ARBA00022840"/>
    </source>
</evidence>
<dbReference type="GO" id="GO:0007052">
    <property type="term" value="P:mitotic spindle organization"/>
    <property type="evidence" value="ECO:0007669"/>
    <property type="project" value="TreeGrafter"/>
</dbReference>
<dbReference type="GO" id="GO:0003777">
    <property type="term" value="F:microtubule motor activity"/>
    <property type="evidence" value="ECO:0007669"/>
    <property type="project" value="InterPro"/>
</dbReference>
<feature type="region of interest" description="Disordered" evidence="8">
    <location>
        <begin position="645"/>
        <end position="836"/>
    </location>
</feature>
<comment type="similarity">
    <text evidence="6">Belongs to the TRAFAC class myosin-kinesin ATPase superfamily. Kinesin family.</text>
</comment>
<protein>
    <submittedName>
        <fullName evidence="10">Putative Kinesin</fullName>
    </submittedName>
</protein>
<dbReference type="GO" id="GO:0005524">
    <property type="term" value="F:ATP binding"/>
    <property type="evidence" value="ECO:0007669"/>
    <property type="project" value="UniProtKB-UniRule"/>
</dbReference>
<dbReference type="InterPro" id="IPR027417">
    <property type="entry name" value="P-loop_NTPase"/>
</dbReference>
<evidence type="ECO:0000256" key="3">
    <source>
        <dbReference type="ARBA" id="ARBA00022741"/>
    </source>
</evidence>
<dbReference type="InterPro" id="IPR036961">
    <property type="entry name" value="Kinesin_motor_dom_sf"/>
</dbReference>
<dbReference type="CDD" id="cd00106">
    <property type="entry name" value="KISc"/>
    <property type="match status" value="1"/>
</dbReference>
<dbReference type="InterPro" id="IPR019821">
    <property type="entry name" value="Kinesin_motor_CS"/>
</dbReference>
<keyword evidence="4 6" id="KW-0067">ATP-binding</keyword>
<proteinExistence type="inferred from homology"/>
<dbReference type="GO" id="GO:0008017">
    <property type="term" value="F:microtubule binding"/>
    <property type="evidence" value="ECO:0007669"/>
    <property type="project" value="InterPro"/>
</dbReference>
<dbReference type="AlphaFoldDB" id="A0A0M9G4G2"/>
<feature type="coiled-coil region" evidence="7">
    <location>
        <begin position="603"/>
        <end position="637"/>
    </location>
</feature>
<evidence type="ECO:0000259" key="9">
    <source>
        <dbReference type="PROSITE" id="PS50067"/>
    </source>
</evidence>
<dbReference type="PANTHER" id="PTHR47969:SF15">
    <property type="entry name" value="CHROMOSOME-ASSOCIATED KINESIN KIF4A-RELATED"/>
    <property type="match status" value="1"/>
</dbReference>
<feature type="compositionally biased region" description="Polar residues" evidence="8">
    <location>
        <begin position="1019"/>
        <end position="1029"/>
    </location>
</feature>
<keyword evidence="5 7" id="KW-0175">Coiled coil</keyword>
<keyword evidence="2" id="KW-0963">Cytoplasm</keyword>
<dbReference type="PRINTS" id="PR00380">
    <property type="entry name" value="KINESINHEAVY"/>
</dbReference>
<dbReference type="GO" id="GO:0005737">
    <property type="term" value="C:cytoplasm"/>
    <property type="evidence" value="ECO:0007669"/>
    <property type="project" value="UniProtKB-SubCell"/>
</dbReference>
<dbReference type="GO" id="GO:0051231">
    <property type="term" value="P:spindle elongation"/>
    <property type="evidence" value="ECO:0007669"/>
    <property type="project" value="TreeGrafter"/>
</dbReference>
<organism evidence="10 11">
    <name type="scientific">Leptomonas pyrrhocoris</name>
    <name type="common">Firebug parasite</name>
    <dbReference type="NCBI Taxonomy" id="157538"/>
    <lineage>
        <taxon>Eukaryota</taxon>
        <taxon>Discoba</taxon>
        <taxon>Euglenozoa</taxon>
        <taxon>Kinetoplastea</taxon>
        <taxon>Metakinetoplastina</taxon>
        <taxon>Trypanosomatida</taxon>
        <taxon>Trypanosomatidae</taxon>
        <taxon>Leishmaniinae</taxon>
        <taxon>Leptomonas</taxon>
    </lineage>
</organism>
<evidence type="ECO:0000256" key="6">
    <source>
        <dbReference type="PROSITE-ProRule" id="PRU00283"/>
    </source>
</evidence>
<evidence type="ECO:0000256" key="5">
    <source>
        <dbReference type="ARBA" id="ARBA00023054"/>
    </source>
</evidence>
<feature type="compositionally biased region" description="Low complexity" evidence="8">
    <location>
        <begin position="9"/>
        <end position="26"/>
    </location>
</feature>
<dbReference type="InterPro" id="IPR001752">
    <property type="entry name" value="Kinesin_motor_dom"/>
</dbReference>
<dbReference type="EMBL" id="LGTL01000005">
    <property type="protein sequence ID" value="KPA82230.1"/>
    <property type="molecule type" value="Genomic_DNA"/>
</dbReference>
<keyword evidence="3 6" id="KW-0547">Nucleotide-binding</keyword>
<evidence type="ECO:0000256" key="1">
    <source>
        <dbReference type="ARBA" id="ARBA00004496"/>
    </source>
</evidence>
<feature type="coiled-coil region" evidence="7">
    <location>
        <begin position="510"/>
        <end position="537"/>
    </location>
</feature>
<reference evidence="10 11" key="1">
    <citation type="submission" date="2015-07" db="EMBL/GenBank/DDBJ databases">
        <title>High-quality genome of monoxenous trypanosomatid Leptomonas pyrrhocoris.</title>
        <authorList>
            <person name="Flegontov P."/>
            <person name="Butenko A."/>
            <person name="Firsov S."/>
            <person name="Vlcek C."/>
            <person name="Logacheva M.D."/>
            <person name="Field M."/>
            <person name="Filatov D."/>
            <person name="Flegontova O."/>
            <person name="Gerasimov E."/>
            <person name="Jackson A.P."/>
            <person name="Kelly S."/>
            <person name="Opperdoes F."/>
            <person name="O'Reilly A."/>
            <person name="Votypka J."/>
            <person name="Yurchenko V."/>
            <person name="Lukes J."/>
        </authorList>
    </citation>
    <scope>NUCLEOTIDE SEQUENCE [LARGE SCALE GENOMIC DNA]</scope>
    <source>
        <strain evidence="10">H10</strain>
    </source>
</reference>
<feature type="compositionally biased region" description="Basic and acidic residues" evidence="8">
    <location>
        <begin position="1003"/>
        <end position="1018"/>
    </location>
</feature>
<evidence type="ECO:0000256" key="2">
    <source>
        <dbReference type="ARBA" id="ARBA00022490"/>
    </source>
</evidence>
<dbReference type="VEuPathDB" id="TriTrypDB:LpyrH10_05_2060"/>
<feature type="compositionally biased region" description="Basic residues" evidence="8">
    <location>
        <begin position="823"/>
        <end position="836"/>
    </location>
</feature>
<dbReference type="OMA" id="GYYREMA"/>
<name>A0A0M9G4G2_LEPPY</name>
<dbReference type="Gene3D" id="3.40.850.10">
    <property type="entry name" value="Kinesin motor domain"/>
    <property type="match status" value="1"/>
</dbReference>
<comment type="caution">
    <text evidence="10">The sequence shown here is derived from an EMBL/GenBank/DDBJ whole genome shotgun (WGS) entry which is preliminary data.</text>
</comment>
<dbReference type="FunFam" id="3.40.850.10:FF:000307">
    <property type="entry name" value="Kinesin-like protein"/>
    <property type="match status" value="1"/>
</dbReference>
<comment type="subcellular location">
    <subcellularLocation>
        <location evidence="1">Cytoplasm</location>
    </subcellularLocation>
</comment>
<feature type="binding site" evidence="6">
    <location>
        <begin position="150"/>
        <end position="157"/>
    </location>
    <ligand>
        <name>ATP</name>
        <dbReference type="ChEBI" id="CHEBI:30616"/>
    </ligand>
</feature>
<feature type="compositionally biased region" description="Basic and acidic residues" evidence="8">
    <location>
        <begin position="812"/>
        <end position="822"/>
    </location>
</feature>
<dbReference type="Pfam" id="PF00225">
    <property type="entry name" value="Kinesin"/>
    <property type="match status" value="1"/>
</dbReference>
<evidence type="ECO:0000256" key="8">
    <source>
        <dbReference type="SAM" id="MobiDB-lite"/>
    </source>
</evidence>
<keyword evidence="11" id="KW-1185">Reference proteome</keyword>